<dbReference type="InterPro" id="IPR023296">
    <property type="entry name" value="Glyco_hydro_beta-prop_sf"/>
</dbReference>
<gene>
    <name evidence="8" type="primary">cgkA_9</name>
    <name evidence="8" type="ORF">DSM106044_04352</name>
</gene>
<dbReference type="InterPro" id="IPR003343">
    <property type="entry name" value="Big_2"/>
</dbReference>
<dbReference type="EMBL" id="QGQD01000083">
    <property type="protein sequence ID" value="TLC98818.1"/>
    <property type="molecule type" value="Genomic_DNA"/>
</dbReference>
<feature type="domain" description="Ig-like" evidence="7">
    <location>
        <begin position="2411"/>
        <end position="2498"/>
    </location>
</feature>
<dbReference type="InterPro" id="IPR050727">
    <property type="entry name" value="GH43_arabinanases"/>
</dbReference>
<dbReference type="InterPro" id="IPR046780">
    <property type="entry name" value="aBig_2"/>
</dbReference>
<keyword evidence="4 8" id="KW-0326">Glycosidase</keyword>
<dbReference type="InterPro" id="IPR044060">
    <property type="entry name" value="Bacterial_rp_domain"/>
</dbReference>
<feature type="region of interest" description="Disordered" evidence="5">
    <location>
        <begin position="2371"/>
        <end position="2417"/>
    </location>
</feature>
<dbReference type="InterPro" id="IPR006558">
    <property type="entry name" value="LamG-like"/>
</dbReference>
<evidence type="ECO:0000256" key="4">
    <source>
        <dbReference type="ARBA" id="ARBA00023295"/>
    </source>
</evidence>
<dbReference type="Pfam" id="PF13385">
    <property type="entry name" value="Laminin_G_3"/>
    <property type="match status" value="6"/>
</dbReference>
<dbReference type="PROSITE" id="PS50835">
    <property type="entry name" value="IG_LIKE"/>
    <property type="match status" value="1"/>
</dbReference>
<dbReference type="PANTHER" id="PTHR43301:SF3">
    <property type="entry name" value="ARABINAN ENDO-1,5-ALPHA-L-ARABINOSIDASE A-RELATED"/>
    <property type="match status" value="1"/>
</dbReference>
<dbReference type="RefSeq" id="WP_138003654.1">
    <property type="nucleotide sequence ID" value="NZ_QGQD01000083.1"/>
</dbReference>
<evidence type="ECO:0000256" key="5">
    <source>
        <dbReference type="SAM" id="MobiDB-lite"/>
    </source>
</evidence>
<dbReference type="Pfam" id="PF02368">
    <property type="entry name" value="Big_2"/>
    <property type="match status" value="2"/>
</dbReference>
<evidence type="ECO:0000313" key="9">
    <source>
        <dbReference type="Proteomes" id="UP000306509"/>
    </source>
</evidence>
<dbReference type="Gene3D" id="2.115.10.20">
    <property type="entry name" value="Glycosyl hydrolase domain, family 43"/>
    <property type="match status" value="2"/>
</dbReference>
<dbReference type="Gene3D" id="2.60.40.1080">
    <property type="match status" value="2"/>
</dbReference>
<dbReference type="InterPro" id="IPR008964">
    <property type="entry name" value="Invasin/intimin_cell_adhesion"/>
</dbReference>
<feature type="chain" id="PRO_5020828775" evidence="6">
    <location>
        <begin position="31"/>
        <end position="2574"/>
    </location>
</feature>
<dbReference type="InterPro" id="IPR013320">
    <property type="entry name" value="ConA-like_dom_sf"/>
</dbReference>
<feature type="signal peptide" evidence="6">
    <location>
        <begin position="1"/>
        <end position="30"/>
    </location>
</feature>
<organism evidence="8 9">
    <name type="scientific">Robinsoniella peoriensis</name>
    <dbReference type="NCBI Taxonomy" id="180332"/>
    <lineage>
        <taxon>Bacteria</taxon>
        <taxon>Bacillati</taxon>
        <taxon>Bacillota</taxon>
        <taxon>Clostridia</taxon>
        <taxon>Lachnospirales</taxon>
        <taxon>Lachnospiraceae</taxon>
        <taxon>Robinsoniella</taxon>
    </lineage>
</organism>
<keyword evidence="2 8" id="KW-0378">Hydrolase</keyword>
<sequence precursor="true">MRKKLYAKQMIAASLAAAMVVTSIPVNVMAEEVSDSTEKKMIANFTFDGETPLAGEGAAAVLMRDYTLVDMDDGGKALSLASSTKDWLNVTKADGTPLLAGKENITISYDSRDDADSANRGWIFYAALNTNEQKYQQEHYLGIIDKQTSLGVERYNNIGKRPGNNISAPTSSEWKHVDLVVTETETILYVNGVETARQQSEFKLSDILGADGGVLQIGKANWEKGEYYSGSLDNFKIYDGALTEEQIADTSKAADVGLLADFTFDDYETGFTGGEASAAAALFTDHGSESQDMALSLDGGRSRSWLNITKDDDTPLLKDLEEVTISYDSKAGTTGNGWAFFAAQSGAAQTPNYEKYLGVIDKTDSMKVERFYNEGTRPGNDVLGTSSAEWKHVDLVIQENATTLYVDGVKSENTSDYKLTDILGADGGVLQLGKANWGNGEYFGGQIDNIQIYNYARTEDEIKDQVTAVYKAGSNGTLQGVTEEKIPRGGSTTGVEAVADVGYHFKEWSDGVTDAVRKDENVTESFEVTATFEKDEEIPDENLIASFTFDDEENGFAGAGAKATVNGTPVLEDSYDNAGKAMSISSTNWFGIAKEDETPLLKGLDEITISYDSKASGSGNGWAFYAAPNLNAQVGNPANEHYLGIMDKASGLTVERYNNTGKRPGNNISAGSSPEWKHVDLVVTEDTSTLYVNGEKVGEQISTYKLSDILGESGGIIQIGKANWGSGEYYQGLIDNVKIYNTAKSPEFIKEHSSIKNPEPVKPVAPDVVEDGGLLVQYDMSTIEDGKLKDVSGLKNDANAVGMTQENILVVEEVPALNFTGNKNQYIELPMLEGVMDEEFTIETTVSTSNGAYHWLWCLGSKVKGTGNNYLYVDPCYSTGYVRGGIKGETEERIFGGCHSLPKDGSYGTITITYKDKILSYYLDGAIITTFKFNTSVKEILENGTENNVMGYIGRSLWSADPGLKAKVADFKIYDKALTQEQISQTASRDDSAKVAAAKEALDIPNADDIRGNITLLDELEGAAITWSGSNEDVVTSKAQSQDDIVTPAGVVTRGEEDEKVTLTAQITSGDVTDSKTFELTVRKAVKQDPYVAYLFGSFTGTEGKDTDEQIYFASSKDGYFYTDLNECKPVLTSTVGEKGVRDPFIMRSAEGDRFYMLATDLSIYHRGGWGQAMGTTTGSRDLIIWESTDLVNWSEPRAVTVSSPTGGCAWAPEAIYDETTGEYVVYWATNDMTDDIGDGVLQIYYAKTRDFVTFTEAKEYITRGADQSIIDTTMIKGNDGYYYRASADGQITLERSTSIFGNWEVVTNLDSLGLGGDMTGRKLEGPELFKFNDGTTFGLYSDQFAEGKGYLPVITTDLNDKTGTAWKKLASDEYSFDTLKKRHGTILNLTQKEYDAVMKAYGKAEAEDDEDAAVTEPFAYYPLTNDLKDGTNNGFDGALTGQADFAVNDKGGIVFPAGTASVGKNYVKLDDGILTKLQDAKELTVTAWVRNDVTNTNSNDRSTVFAFGSDEKNGYAFSTLNWASARMTFMLNGKEAGGAWGAQDGTSILGDTPGNQKSPLGSWYQIAVTIRDVTGADGTPATTLKYYMNGELLCTATTPASISSLGTLTYAYIGTGNNDSFKDFQGGIREVKFVESILSGKQIKENYEQEDAKYQKTDAETVAEVKEALTIPNADAILGNLTLPAEMDGTKITWTSSDEQVVSAKEVVNENYDNTPAGVVNRGEKDKNVVLTALISKGEAQDTKEITVTVKAKSDITEEDFEAYVFAYFKGEGSATGEQIYFATSEDGLHWKDMNDGEPVLKSELGEKGLRDPFIIRSPEGDKFYLIATDLKINGGNGWGAAQTAGSQSIMVWESTDMVNWSNQRMAKVALDDAGCTWAPEAFYDEKTGEYIVFWASKTSADNYGVQRVYYSKTRDFYSFTEPELWIELHNQEGNAISVIDTSVISVMENGKKVYYRFSKNEAGEDHDVKGGTGKYTIVEKSNSLIGGWTEVTSLKDQRYVEGGTCFKFNGEDKWCLLLDDFGGVGYYPMITTDLGSGTFTRLDSSKYSFPSTMRHGTVMSLTRQEYDAIQKKWYDEASVNTEEEEENAVLKYSFEDAAGSNTIKDDSGKGRDGKIYGNAAYVEDQVKGNVLYLNGTKGTYAELPQGFFDGRNKMTISMDVKAEMVDGDFFTFGIGKNSNRYLLLKTQNTQSRVSITTGSYGSEQTASGTTSAIKGKWMNITMVVTLDKITVYKDGKLLGEQKVTVKMAELGTNLFAYLGRSLYSKDNYFKGYFDNIEVYNRAMEAKEVADKYGEKPAAEKVTITYKAGEHGKIKGTATQILEKGTVGTRIEAVADSGYEFSKWSDGSTQAARTDLAEKDVTYTAYFVKTQVTPPTDAPETETPPTEKPSQPSTEKPSQPSTEKPKPATPAAKSVKINKRKITIGLKEKVTLKATVYPKGASQKVTWSSSKKSVVKVNSKGQIEGKKTGKATITVKTANKKSYKCTVTVRKAPSKISLNTKDRKLKVGKSFQLKVNLPSKTASYNIRYSSTRKSVAVVSSTGKITAKKKGTTTIKVKAFNGKYKKIKIKVVKK</sequence>
<keyword evidence="1 6" id="KW-0732">Signal</keyword>
<name>A0A4U8Q375_9FIRM</name>
<dbReference type="SMART" id="SM00635">
    <property type="entry name" value="BID_2"/>
    <property type="match status" value="2"/>
</dbReference>
<dbReference type="Pfam" id="PF18998">
    <property type="entry name" value="Flg_new_2"/>
    <property type="match status" value="2"/>
</dbReference>
<evidence type="ECO:0000256" key="3">
    <source>
        <dbReference type="ARBA" id="ARBA00023157"/>
    </source>
</evidence>
<dbReference type="Pfam" id="PF20578">
    <property type="entry name" value="aBig_2"/>
    <property type="match status" value="2"/>
</dbReference>
<evidence type="ECO:0000313" key="8">
    <source>
        <dbReference type="EMBL" id="TLC98818.1"/>
    </source>
</evidence>
<dbReference type="SMART" id="SM00560">
    <property type="entry name" value="LamGL"/>
    <property type="match status" value="1"/>
</dbReference>
<dbReference type="SUPFAM" id="SSF49899">
    <property type="entry name" value="Concanavalin A-like lectins/glucanases"/>
    <property type="match status" value="6"/>
</dbReference>
<keyword evidence="9" id="KW-1185">Reference proteome</keyword>
<dbReference type="CDD" id="cd08983">
    <property type="entry name" value="GH43_Bt3655-like"/>
    <property type="match status" value="2"/>
</dbReference>
<feature type="compositionally biased region" description="Low complexity" evidence="5">
    <location>
        <begin position="2382"/>
        <end position="2396"/>
    </location>
</feature>
<dbReference type="STRING" id="180332.GCA_000797495_02087"/>
<reference evidence="8 9" key="1">
    <citation type="journal article" date="2019" name="Anaerobe">
        <title>Detection of Robinsoniella peoriensis in multiple bone samples of a trauma patient.</title>
        <authorList>
            <person name="Schrottner P."/>
            <person name="Hartwich K."/>
            <person name="Bunk B."/>
            <person name="Schober I."/>
            <person name="Helbig S."/>
            <person name="Rudolph W.W."/>
            <person name="Gunzer F."/>
        </authorList>
    </citation>
    <scope>NUCLEOTIDE SEQUENCE [LARGE SCALE GENOMIC DNA]</scope>
    <source>
        <strain evidence="8 9">DSM 106044</strain>
    </source>
</reference>
<accession>A0A4U8Q375</accession>
<proteinExistence type="predicted"/>
<evidence type="ECO:0000259" key="7">
    <source>
        <dbReference type="PROSITE" id="PS50835"/>
    </source>
</evidence>
<protein>
    <submittedName>
        <fullName evidence="8">Kappa-carrageenase</fullName>
        <ecNumber evidence="8">3.2.1.83</ecNumber>
    </submittedName>
</protein>
<evidence type="ECO:0000256" key="2">
    <source>
        <dbReference type="ARBA" id="ARBA00022801"/>
    </source>
</evidence>
<evidence type="ECO:0000256" key="1">
    <source>
        <dbReference type="ARBA" id="ARBA00022729"/>
    </source>
</evidence>
<comment type="caution">
    <text evidence="8">The sequence shown here is derived from an EMBL/GenBank/DDBJ whole genome shotgun (WGS) entry which is preliminary data.</text>
</comment>
<evidence type="ECO:0000256" key="6">
    <source>
        <dbReference type="SAM" id="SignalP"/>
    </source>
</evidence>
<dbReference type="InterPro" id="IPR007110">
    <property type="entry name" value="Ig-like_dom"/>
</dbReference>
<dbReference type="EC" id="3.2.1.83" evidence="8"/>
<dbReference type="SUPFAM" id="SSF49373">
    <property type="entry name" value="Invasin/intimin cell-adhesion fragments"/>
    <property type="match status" value="2"/>
</dbReference>
<dbReference type="Gene3D" id="2.60.120.200">
    <property type="match status" value="6"/>
</dbReference>
<keyword evidence="3" id="KW-1015">Disulfide bond</keyword>
<dbReference type="SUPFAM" id="SSF75005">
    <property type="entry name" value="Arabinanase/levansucrase/invertase"/>
    <property type="match status" value="2"/>
</dbReference>
<dbReference type="GO" id="GO:0033918">
    <property type="term" value="F:kappa-carrageenase activity"/>
    <property type="evidence" value="ECO:0007669"/>
    <property type="project" value="UniProtKB-EC"/>
</dbReference>
<dbReference type="Proteomes" id="UP000306509">
    <property type="component" value="Unassembled WGS sequence"/>
</dbReference>
<dbReference type="PANTHER" id="PTHR43301">
    <property type="entry name" value="ARABINAN ENDO-1,5-ALPHA-L-ARABINOSIDASE"/>
    <property type="match status" value="1"/>
</dbReference>